<evidence type="ECO:0000313" key="3">
    <source>
        <dbReference type="Proteomes" id="UP000241074"/>
    </source>
</evidence>
<keyword evidence="3" id="KW-1185">Reference proteome</keyword>
<dbReference type="SUPFAM" id="SSF54593">
    <property type="entry name" value="Glyoxalase/Bleomycin resistance protein/Dihydroxybiphenyl dioxygenase"/>
    <property type="match status" value="1"/>
</dbReference>
<dbReference type="KEGG" id="xba:C7S18_18035"/>
<dbReference type="EMBL" id="CP027860">
    <property type="protein sequence ID" value="AVP98956.1"/>
    <property type="molecule type" value="Genomic_DNA"/>
</dbReference>
<feature type="domain" description="Glyoxalase/fosfomycin resistance/dioxygenase" evidence="1">
    <location>
        <begin position="11"/>
        <end position="117"/>
    </location>
</feature>
<dbReference type="Pfam" id="PF00903">
    <property type="entry name" value="Glyoxalase"/>
    <property type="match status" value="1"/>
</dbReference>
<dbReference type="Proteomes" id="UP000241074">
    <property type="component" value="Chromosome"/>
</dbReference>
<reference evidence="2 3" key="2">
    <citation type="submission" date="2018-03" db="EMBL/GenBank/DDBJ databases">
        <authorList>
            <person name="Keele B.F."/>
        </authorList>
    </citation>
    <scope>NUCLEOTIDE SEQUENCE [LARGE SCALE GENOMIC DNA]</scope>
    <source>
        <strain evidence="2 3">D13</strain>
    </source>
</reference>
<organism evidence="2 3">
    <name type="scientific">Ahniella affigens</name>
    <dbReference type="NCBI Taxonomy" id="2021234"/>
    <lineage>
        <taxon>Bacteria</taxon>
        <taxon>Pseudomonadati</taxon>
        <taxon>Pseudomonadota</taxon>
        <taxon>Gammaproteobacteria</taxon>
        <taxon>Lysobacterales</taxon>
        <taxon>Rhodanobacteraceae</taxon>
        <taxon>Ahniella</taxon>
    </lineage>
</organism>
<dbReference type="InterPro" id="IPR004360">
    <property type="entry name" value="Glyas_Fos-R_dOase_dom"/>
</dbReference>
<sequence length="124" mass="13699">MTVLKTRLTPALLVRDLSATLDFYQTLGFVVTGAYPDAAAPTWAEVTRDGLWLQFHTEPPRGTPPTPMFSGTLYFYSSDVAALADAWRGQVMFAWGPEQMPYGAFEFGLQDPNGYFLGFSDACD</sequence>
<dbReference type="InterPro" id="IPR029068">
    <property type="entry name" value="Glyas_Bleomycin-R_OHBP_Dase"/>
</dbReference>
<reference evidence="2 3" key="1">
    <citation type="submission" date="2018-03" db="EMBL/GenBank/DDBJ databases">
        <title>Ahniella affigens gen. nov., sp. nov., a gammaproteobacterium isolated from sandy soil near a stream.</title>
        <authorList>
            <person name="Ko Y."/>
            <person name="Kim J.-H."/>
        </authorList>
    </citation>
    <scope>NUCLEOTIDE SEQUENCE [LARGE SCALE GENOMIC DNA]</scope>
    <source>
        <strain evidence="2 3">D13</strain>
    </source>
</reference>
<name>A0A2P1PVT0_9GAMM</name>
<dbReference type="AlphaFoldDB" id="A0A2P1PVT0"/>
<evidence type="ECO:0000313" key="2">
    <source>
        <dbReference type="EMBL" id="AVP98956.1"/>
    </source>
</evidence>
<dbReference type="Gene3D" id="3.10.180.10">
    <property type="entry name" value="2,3-Dihydroxybiphenyl 1,2-Dioxygenase, domain 1"/>
    <property type="match status" value="1"/>
</dbReference>
<protein>
    <submittedName>
        <fullName evidence="2">Bleomycin resistance family protein</fullName>
    </submittedName>
</protein>
<dbReference type="RefSeq" id="WP_106892875.1">
    <property type="nucleotide sequence ID" value="NZ_CP027860.1"/>
</dbReference>
<dbReference type="OrthoDB" id="9803104at2"/>
<accession>A0A2P1PVT0</accession>
<proteinExistence type="predicted"/>
<gene>
    <name evidence="2" type="ORF">C7S18_18035</name>
</gene>
<evidence type="ECO:0000259" key="1">
    <source>
        <dbReference type="Pfam" id="PF00903"/>
    </source>
</evidence>